<dbReference type="InterPro" id="IPR004805">
    <property type="entry name" value="DnaE2/DnaE/PolC"/>
</dbReference>
<dbReference type="PANTHER" id="PTHR32294:SF0">
    <property type="entry name" value="DNA POLYMERASE III SUBUNIT ALPHA"/>
    <property type="match status" value="1"/>
</dbReference>
<accession>A0A644XYW8</accession>
<dbReference type="PANTHER" id="PTHR32294">
    <property type="entry name" value="DNA POLYMERASE III SUBUNIT ALPHA"/>
    <property type="match status" value="1"/>
</dbReference>
<dbReference type="InterPro" id="IPR004365">
    <property type="entry name" value="NA-bd_OB_tRNA"/>
</dbReference>
<comment type="caution">
    <text evidence="2">The sequence shown here is derived from an EMBL/GenBank/DDBJ whole genome shotgun (WGS) entry which is preliminary data.</text>
</comment>
<dbReference type="CDD" id="cd04485">
    <property type="entry name" value="DnaE_OBF"/>
    <property type="match status" value="1"/>
</dbReference>
<name>A0A644XYW8_9ZZZZ</name>
<protein>
    <submittedName>
        <fullName evidence="2">Error-prone DNA polymerase</fullName>
        <ecNumber evidence="2">2.7.7.7</ecNumber>
    </submittedName>
</protein>
<keyword evidence="2" id="KW-0548">Nucleotidyltransferase</keyword>
<dbReference type="EMBL" id="VSSQ01003187">
    <property type="protein sequence ID" value="MPM19483.1"/>
    <property type="molecule type" value="Genomic_DNA"/>
</dbReference>
<dbReference type="InterPro" id="IPR012340">
    <property type="entry name" value="NA-bd_OB-fold"/>
</dbReference>
<dbReference type="GO" id="GO:0003887">
    <property type="term" value="F:DNA-directed DNA polymerase activity"/>
    <property type="evidence" value="ECO:0007669"/>
    <property type="project" value="UniProtKB-EC"/>
</dbReference>
<gene>
    <name evidence="2" type="primary">dnaE2_5</name>
    <name evidence="2" type="ORF">SDC9_65908</name>
</gene>
<sequence>MDQFGERNSILASIDKIRTDCEKLNTKKNNGQFSLFDKPTEDNNTKIVAPPDDFIKTDPMDENQRLHLEKELLGVFVTENPLLKILQSFEELGLPKVEDVSNQTPNSNVKLAAVITKFRVIRTKKNNSKMAFATLADNTGEIEAVIFPKIFTDIEPILAENKPFYIEGKINLREGEISILVDNLTDKIPQNTNKYDFVIKIPDKTSQGQLMQLNKLLKDNPNGHRGLIILPNGKNIPLNYGVNYNQELKDQIDKLLLKKP</sequence>
<evidence type="ECO:0000313" key="2">
    <source>
        <dbReference type="EMBL" id="MPM19483.1"/>
    </source>
</evidence>
<dbReference type="Pfam" id="PF01336">
    <property type="entry name" value="tRNA_anti-codon"/>
    <property type="match status" value="1"/>
</dbReference>
<dbReference type="GO" id="GO:0006260">
    <property type="term" value="P:DNA replication"/>
    <property type="evidence" value="ECO:0007669"/>
    <property type="project" value="InterPro"/>
</dbReference>
<organism evidence="2">
    <name type="scientific">bioreactor metagenome</name>
    <dbReference type="NCBI Taxonomy" id="1076179"/>
    <lineage>
        <taxon>unclassified sequences</taxon>
        <taxon>metagenomes</taxon>
        <taxon>ecological metagenomes</taxon>
    </lineage>
</organism>
<dbReference type="SUPFAM" id="SSF50249">
    <property type="entry name" value="Nucleic acid-binding proteins"/>
    <property type="match status" value="1"/>
</dbReference>
<dbReference type="GO" id="GO:0008408">
    <property type="term" value="F:3'-5' exonuclease activity"/>
    <property type="evidence" value="ECO:0007669"/>
    <property type="project" value="InterPro"/>
</dbReference>
<feature type="domain" description="OB" evidence="1">
    <location>
        <begin position="109"/>
        <end position="185"/>
    </location>
</feature>
<reference evidence="2" key="1">
    <citation type="submission" date="2019-08" db="EMBL/GenBank/DDBJ databases">
        <authorList>
            <person name="Kucharzyk K."/>
            <person name="Murdoch R.W."/>
            <person name="Higgins S."/>
            <person name="Loffler F."/>
        </authorList>
    </citation>
    <scope>NUCLEOTIDE SEQUENCE</scope>
</reference>
<proteinExistence type="predicted"/>
<keyword evidence="2" id="KW-0808">Transferase</keyword>
<dbReference type="Gene3D" id="2.40.50.140">
    <property type="entry name" value="Nucleic acid-binding proteins"/>
    <property type="match status" value="1"/>
</dbReference>
<dbReference type="EC" id="2.7.7.7" evidence="2"/>
<dbReference type="GO" id="GO:0003676">
    <property type="term" value="F:nucleic acid binding"/>
    <property type="evidence" value="ECO:0007669"/>
    <property type="project" value="InterPro"/>
</dbReference>
<evidence type="ECO:0000259" key="1">
    <source>
        <dbReference type="Pfam" id="PF01336"/>
    </source>
</evidence>
<dbReference type="AlphaFoldDB" id="A0A644XYW8"/>